<dbReference type="EMBL" id="KN847319">
    <property type="protein sequence ID" value="KIW57393.1"/>
    <property type="molecule type" value="Genomic_DNA"/>
</dbReference>
<proteinExistence type="predicted"/>
<dbReference type="InterPro" id="IPR023214">
    <property type="entry name" value="HAD_sf"/>
</dbReference>
<dbReference type="Pfam" id="PF00702">
    <property type="entry name" value="Hydrolase"/>
    <property type="match status" value="1"/>
</dbReference>
<dbReference type="Gene3D" id="3.40.50.1000">
    <property type="entry name" value="HAD superfamily/HAD-like"/>
    <property type="match status" value="1"/>
</dbReference>
<reference evidence="2 3" key="1">
    <citation type="submission" date="2015-01" db="EMBL/GenBank/DDBJ databases">
        <title>The Genome Sequence of Exophiala xenobiotica CBS118157.</title>
        <authorList>
            <consortium name="The Broad Institute Genomics Platform"/>
            <person name="Cuomo C."/>
            <person name="de Hoog S."/>
            <person name="Gorbushina A."/>
            <person name="Stielow B."/>
            <person name="Teixiera M."/>
            <person name="Abouelleil A."/>
            <person name="Chapman S.B."/>
            <person name="Priest M."/>
            <person name="Young S.K."/>
            <person name="Wortman J."/>
            <person name="Nusbaum C."/>
            <person name="Birren B."/>
        </authorList>
    </citation>
    <scope>NUCLEOTIDE SEQUENCE [LARGE SCALE GENOMIC DNA]</scope>
    <source>
        <strain evidence="2 3">CBS 118157</strain>
    </source>
</reference>
<dbReference type="RefSeq" id="XP_013317977.1">
    <property type="nucleotide sequence ID" value="XM_013462523.1"/>
</dbReference>
<dbReference type="AlphaFoldDB" id="A0A0D2EPG6"/>
<dbReference type="SUPFAM" id="SSF56784">
    <property type="entry name" value="HAD-like"/>
    <property type="match status" value="1"/>
</dbReference>
<evidence type="ECO:0000313" key="2">
    <source>
        <dbReference type="EMBL" id="KIW57393.1"/>
    </source>
</evidence>
<name>A0A0D2EPG6_9EURO</name>
<protein>
    <submittedName>
        <fullName evidence="2">Haloacid dehalogenase, type II</fullName>
    </submittedName>
</protein>
<keyword evidence="1" id="KW-0378">Hydrolase</keyword>
<keyword evidence="3" id="KW-1185">Reference proteome</keyword>
<evidence type="ECO:0000256" key="1">
    <source>
        <dbReference type="ARBA" id="ARBA00022801"/>
    </source>
</evidence>
<evidence type="ECO:0000313" key="3">
    <source>
        <dbReference type="Proteomes" id="UP000054342"/>
    </source>
</evidence>
<dbReference type="PANTHER" id="PTHR43316:SF9">
    <property type="entry name" value="ACID DEHALOGENASE, PUTATIVE (AFU_ORTHOLOGUE AFUA_6G14460)-RELATED"/>
    <property type="match status" value="1"/>
</dbReference>
<accession>A0A0D2EPG6</accession>
<sequence>MSDELPMPEPTVPRRPFSAFKVITYDIYGTLVDWETGIIDGLQPLVARIPADSSHSIYRTSESGQGRVKLAEKFNEFEAQIQAGNPSMKYSQVLRESYLKLASEFGVQDNSEVVEKEAQQFGDSVGLWPAFPDTVDACKRLSKYYKLIPVSNVDRDSFSKTCAGPLSGVDFFRVYTAQDIGSYKPDLRNFEYLLKHVKEDAGVEKDEILHVAQSIFHDHVPAKKMGLSSVWINRKGAGMGSGGGIEGIHQRGEVGYGWKFATLGAFADEVERQRAEEQK</sequence>
<dbReference type="Gene3D" id="1.10.150.750">
    <property type="match status" value="1"/>
</dbReference>
<dbReference type="HOGENOM" id="CLU_045011_3_2_1"/>
<dbReference type="GO" id="GO:0016787">
    <property type="term" value="F:hydrolase activity"/>
    <property type="evidence" value="ECO:0007669"/>
    <property type="project" value="UniProtKB-KW"/>
</dbReference>
<dbReference type="OrthoDB" id="444127at2759"/>
<dbReference type="GeneID" id="25327854"/>
<dbReference type="InterPro" id="IPR051540">
    <property type="entry name" value="S-2-haloacid_dehalogenase"/>
</dbReference>
<organism evidence="2 3">
    <name type="scientific">Exophiala xenobiotica</name>
    <dbReference type="NCBI Taxonomy" id="348802"/>
    <lineage>
        <taxon>Eukaryota</taxon>
        <taxon>Fungi</taxon>
        <taxon>Dikarya</taxon>
        <taxon>Ascomycota</taxon>
        <taxon>Pezizomycotina</taxon>
        <taxon>Eurotiomycetes</taxon>
        <taxon>Chaetothyriomycetidae</taxon>
        <taxon>Chaetothyriales</taxon>
        <taxon>Herpotrichiellaceae</taxon>
        <taxon>Exophiala</taxon>
    </lineage>
</organism>
<gene>
    <name evidence="2" type="ORF">PV05_05946</name>
</gene>
<dbReference type="InterPro" id="IPR036412">
    <property type="entry name" value="HAD-like_sf"/>
</dbReference>
<dbReference type="Proteomes" id="UP000054342">
    <property type="component" value="Unassembled WGS sequence"/>
</dbReference>
<dbReference type="PANTHER" id="PTHR43316">
    <property type="entry name" value="HYDROLASE, HALOACID DELAHOGENASE-RELATED"/>
    <property type="match status" value="1"/>
</dbReference>